<dbReference type="PANTHER" id="PTHR13104">
    <property type="entry name" value="MED-6-RELATED"/>
    <property type="match status" value="1"/>
</dbReference>
<organism evidence="10 11">
    <name type="scientific">Powellomyces hirtus</name>
    <dbReference type="NCBI Taxonomy" id="109895"/>
    <lineage>
        <taxon>Eukaryota</taxon>
        <taxon>Fungi</taxon>
        <taxon>Fungi incertae sedis</taxon>
        <taxon>Chytridiomycota</taxon>
        <taxon>Chytridiomycota incertae sedis</taxon>
        <taxon>Chytridiomycetes</taxon>
        <taxon>Spizellomycetales</taxon>
        <taxon>Powellomycetaceae</taxon>
        <taxon>Powellomyces</taxon>
    </lineage>
</organism>
<name>A0A507E9I6_9FUNG</name>
<keyword evidence="11" id="KW-1185">Reference proteome</keyword>
<evidence type="ECO:0000256" key="1">
    <source>
        <dbReference type="ARBA" id="ARBA00004123"/>
    </source>
</evidence>
<comment type="function">
    <text evidence="8">Component of the Mediator complex, a coactivator involved in the regulated transcription of nearly all RNA polymerase II-dependent genes. Mediator functions as a bridge to convey information from gene-specific regulatory proteins to the basal RNA polymerase II transcription machinery. Mediator is recruited to promoters by direct interactions with regulatory proteins and serves as a scaffold for the assembly of a functional preinitiation complex with RNA polymerase II and the general transcription factors.</text>
</comment>
<sequence length="256" mass="28827">MEDEDLTHVSWKDTAFIQAHGLNEHSIMPYFALSQFYDKSSINEQISMQARFNQLEASQLDKRQMTGLFYELVYAVMTSPSLFIITKSMRRSPTQADVVAAYYVIEGTIYQAPDLHTLTSNRILNSLSHVQKTLNATLSGSRYHPAIGNFWESDEKFLQPPAEEKLDEADLEKPPSLSEDNGDLNRKAIDQVTESKTEEIETRFLGDSTEDRNRAGRFAANLDALVHTTWGSAIEPTDAWEEARGSEPEDTPTAAT</sequence>
<comment type="similarity">
    <text evidence="2 8">Belongs to the Mediator complex subunit 6 family.</text>
</comment>
<evidence type="ECO:0000313" key="10">
    <source>
        <dbReference type="EMBL" id="TPX60401.1"/>
    </source>
</evidence>
<comment type="subunit">
    <text evidence="8">Component of the Mediator complex.</text>
</comment>
<evidence type="ECO:0000256" key="2">
    <source>
        <dbReference type="ARBA" id="ARBA00007526"/>
    </source>
</evidence>
<evidence type="ECO:0000256" key="3">
    <source>
        <dbReference type="ARBA" id="ARBA00020634"/>
    </source>
</evidence>
<protein>
    <recommendedName>
        <fullName evidence="3 8">Mediator of RNA polymerase II transcription subunit 6</fullName>
    </recommendedName>
    <alternativeName>
        <fullName evidence="7 8">Mediator complex subunit 6</fullName>
    </alternativeName>
</protein>
<dbReference type="EMBL" id="QEAQ01000015">
    <property type="protein sequence ID" value="TPX60401.1"/>
    <property type="molecule type" value="Genomic_DNA"/>
</dbReference>
<dbReference type="GO" id="GO:0006357">
    <property type="term" value="P:regulation of transcription by RNA polymerase II"/>
    <property type="evidence" value="ECO:0007669"/>
    <property type="project" value="InterPro"/>
</dbReference>
<dbReference type="Gene3D" id="3.10.450.580">
    <property type="entry name" value="Mediator complex, subunit Med6"/>
    <property type="match status" value="1"/>
</dbReference>
<evidence type="ECO:0000256" key="6">
    <source>
        <dbReference type="ARBA" id="ARBA00023242"/>
    </source>
</evidence>
<dbReference type="Proteomes" id="UP000318582">
    <property type="component" value="Unassembled WGS sequence"/>
</dbReference>
<comment type="caution">
    <text evidence="10">The sequence shown here is derived from an EMBL/GenBank/DDBJ whole genome shotgun (WGS) entry which is preliminary data.</text>
</comment>
<feature type="region of interest" description="Disordered" evidence="9">
    <location>
        <begin position="233"/>
        <end position="256"/>
    </location>
</feature>
<comment type="subcellular location">
    <subcellularLocation>
        <location evidence="1 8">Nucleus</location>
    </subcellularLocation>
</comment>
<dbReference type="InterPro" id="IPR007018">
    <property type="entry name" value="Mediator_Med6"/>
</dbReference>
<reference evidence="10 11" key="1">
    <citation type="journal article" date="2019" name="Sci. Rep.">
        <title>Comparative genomics of chytrid fungi reveal insights into the obligate biotrophic and pathogenic lifestyle of Synchytrium endobioticum.</title>
        <authorList>
            <person name="van de Vossenberg B.T.L.H."/>
            <person name="Warris S."/>
            <person name="Nguyen H.D.T."/>
            <person name="van Gent-Pelzer M.P.E."/>
            <person name="Joly D.L."/>
            <person name="van de Geest H.C."/>
            <person name="Bonants P.J.M."/>
            <person name="Smith D.S."/>
            <person name="Levesque C.A."/>
            <person name="van der Lee T.A.J."/>
        </authorList>
    </citation>
    <scope>NUCLEOTIDE SEQUENCE [LARGE SCALE GENOMIC DNA]</scope>
    <source>
        <strain evidence="10 11">CBS 809.83</strain>
    </source>
</reference>
<evidence type="ECO:0000313" key="11">
    <source>
        <dbReference type="Proteomes" id="UP000318582"/>
    </source>
</evidence>
<evidence type="ECO:0000256" key="5">
    <source>
        <dbReference type="ARBA" id="ARBA00023163"/>
    </source>
</evidence>
<keyword evidence="6 8" id="KW-0539">Nucleus</keyword>
<dbReference type="GO" id="GO:0003712">
    <property type="term" value="F:transcription coregulator activity"/>
    <property type="evidence" value="ECO:0007669"/>
    <property type="project" value="InterPro"/>
</dbReference>
<dbReference type="AlphaFoldDB" id="A0A507E9I6"/>
<evidence type="ECO:0000256" key="7">
    <source>
        <dbReference type="ARBA" id="ARBA00031259"/>
    </source>
</evidence>
<feature type="region of interest" description="Disordered" evidence="9">
    <location>
        <begin position="164"/>
        <end position="186"/>
    </location>
</feature>
<gene>
    <name evidence="8" type="primary">MED6</name>
    <name evidence="10" type="ORF">PhCBS80983_g01836</name>
</gene>
<dbReference type="Pfam" id="PF04934">
    <property type="entry name" value="Med6"/>
    <property type="match status" value="1"/>
</dbReference>
<proteinExistence type="inferred from homology"/>
<keyword evidence="8" id="KW-0010">Activator</keyword>
<evidence type="ECO:0000256" key="4">
    <source>
        <dbReference type="ARBA" id="ARBA00023015"/>
    </source>
</evidence>
<accession>A0A507E9I6</accession>
<evidence type="ECO:0000256" key="9">
    <source>
        <dbReference type="SAM" id="MobiDB-lite"/>
    </source>
</evidence>
<dbReference type="STRING" id="109895.A0A507E9I6"/>
<keyword evidence="4 8" id="KW-0805">Transcription regulation</keyword>
<dbReference type="GO" id="GO:0016592">
    <property type="term" value="C:mediator complex"/>
    <property type="evidence" value="ECO:0007669"/>
    <property type="project" value="InterPro"/>
</dbReference>
<keyword evidence="5 8" id="KW-0804">Transcription</keyword>
<evidence type="ECO:0000256" key="8">
    <source>
        <dbReference type="RuleBase" id="RU364143"/>
    </source>
</evidence>
<dbReference type="InterPro" id="IPR038566">
    <property type="entry name" value="Mediator_Med6_sf"/>
</dbReference>